<feature type="transmembrane region" description="Helical" evidence="6">
    <location>
        <begin position="111"/>
        <end position="130"/>
    </location>
</feature>
<feature type="transmembrane region" description="Helical" evidence="6">
    <location>
        <begin position="137"/>
        <end position="157"/>
    </location>
</feature>
<dbReference type="InterPro" id="IPR000537">
    <property type="entry name" value="UbiA_prenyltransferase"/>
</dbReference>
<keyword evidence="7" id="KW-0808">Transferase</keyword>
<proteinExistence type="predicted"/>
<feature type="transmembrane region" description="Helical" evidence="6">
    <location>
        <begin position="84"/>
        <end position="105"/>
    </location>
</feature>
<dbReference type="Pfam" id="PF01040">
    <property type="entry name" value="UbiA"/>
    <property type="match status" value="1"/>
</dbReference>
<dbReference type="Gene3D" id="1.10.357.140">
    <property type="entry name" value="UbiA prenyltransferase"/>
    <property type="match status" value="1"/>
</dbReference>
<protein>
    <submittedName>
        <fullName evidence="7">Protoheme IX farnesyltransferase</fullName>
        <ecNumber evidence="7">2.5.1.-</ecNumber>
    </submittedName>
</protein>
<dbReference type="RefSeq" id="WP_088917355.1">
    <property type="nucleotide sequence ID" value="NZ_CP018632.1"/>
</dbReference>
<name>A0A2Z2NLG0_9GAMM</name>
<dbReference type="OrthoDB" id="508337at2"/>
<feature type="transmembrane region" description="Helical" evidence="6">
    <location>
        <begin position="270"/>
        <end position="288"/>
    </location>
</feature>
<gene>
    <name evidence="7" type="primary">cyoE</name>
    <name evidence="7" type="ORF">IMCC3135_09460</name>
</gene>
<comment type="subcellular location">
    <subcellularLocation>
        <location evidence="1">Membrane</location>
        <topology evidence="1">Multi-pass membrane protein</topology>
    </subcellularLocation>
</comment>
<dbReference type="AlphaFoldDB" id="A0A2Z2NLG0"/>
<dbReference type="EMBL" id="CP018632">
    <property type="protein sequence ID" value="ASJ71989.1"/>
    <property type="molecule type" value="Genomic_DNA"/>
</dbReference>
<dbReference type="Proteomes" id="UP000250079">
    <property type="component" value="Chromosome"/>
</dbReference>
<evidence type="ECO:0000256" key="6">
    <source>
        <dbReference type="SAM" id="Phobius"/>
    </source>
</evidence>
<evidence type="ECO:0000256" key="3">
    <source>
        <dbReference type="ARBA" id="ARBA00022692"/>
    </source>
</evidence>
<evidence type="ECO:0000313" key="7">
    <source>
        <dbReference type="EMBL" id="ASJ71989.1"/>
    </source>
</evidence>
<dbReference type="InterPro" id="IPR044878">
    <property type="entry name" value="UbiA_sf"/>
</dbReference>
<feature type="transmembrane region" description="Helical" evidence="6">
    <location>
        <begin position="163"/>
        <end position="182"/>
    </location>
</feature>
<feature type="transmembrane region" description="Helical" evidence="6">
    <location>
        <begin position="217"/>
        <end position="235"/>
    </location>
</feature>
<keyword evidence="2" id="KW-1003">Cell membrane</keyword>
<evidence type="ECO:0000256" key="4">
    <source>
        <dbReference type="ARBA" id="ARBA00022989"/>
    </source>
</evidence>
<reference evidence="7 8" key="1">
    <citation type="submission" date="2016-12" db="EMBL/GenBank/DDBJ databases">
        <authorList>
            <person name="Song W.-J."/>
            <person name="Kurnit D.M."/>
        </authorList>
    </citation>
    <scope>NUCLEOTIDE SEQUENCE [LARGE SCALE GENOMIC DNA]</scope>
    <source>
        <strain evidence="7 8">IMCC3135</strain>
    </source>
</reference>
<evidence type="ECO:0000256" key="2">
    <source>
        <dbReference type="ARBA" id="ARBA00022475"/>
    </source>
</evidence>
<keyword evidence="5 6" id="KW-0472">Membrane</keyword>
<accession>A0A2Z2NLG0</accession>
<sequence>MSWTAKTAFELGRVSNLPTAWTNTAAGMLLSGAAMADWRFPVLLLAMTSAYTGGMFLNDAFDAEIDSRQRPERPIPSGSVSKSSVFLSGFSMLAVSVFLVAICALSTNGGGWKAVMASIALCATITLYNAWHKGNTLGPVIMGACRLLVYITAGLSYTSTPDSLLYLGAAISLCYLIGLTYTAKQESLGEVRNMWPLLFLLTPIIFGLYGLSADKLVFLPLLLLVAWLLVVMRFLRRRGPGDIPRAVVSMIAGISLMDAVFIATTGSLAWVVFCIAGFLATIVLQKWISGT</sequence>
<dbReference type="GO" id="GO:0016020">
    <property type="term" value="C:membrane"/>
    <property type="evidence" value="ECO:0007669"/>
    <property type="project" value="UniProtKB-SubCell"/>
</dbReference>
<dbReference type="GO" id="GO:0016765">
    <property type="term" value="F:transferase activity, transferring alkyl or aryl (other than methyl) groups"/>
    <property type="evidence" value="ECO:0007669"/>
    <property type="project" value="InterPro"/>
</dbReference>
<dbReference type="EC" id="2.5.1.-" evidence="7"/>
<evidence type="ECO:0000256" key="5">
    <source>
        <dbReference type="ARBA" id="ARBA00023136"/>
    </source>
</evidence>
<evidence type="ECO:0000256" key="1">
    <source>
        <dbReference type="ARBA" id="ARBA00004141"/>
    </source>
</evidence>
<dbReference type="KEGG" id="gai:IMCC3135_09460"/>
<keyword evidence="4 6" id="KW-1133">Transmembrane helix</keyword>
<dbReference type="CDD" id="cd13964">
    <property type="entry name" value="PT_UbiA_1"/>
    <property type="match status" value="1"/>
</dbReference>
<evidence type="ECO:0000313" key="8">
    <source>
        <dbReference type="Proteomes" id="UP000250079"/>
    </source>
</evidence>
<keyword evidence="8" id="KW-1185">Reference proteome</keyword>
<feature type="transmembrane region" description="Helical" evidence="6">
    <location>
        <begin position="194"/>
        <end position="211"/>
    </location>
</feature>
<organism evidence="7 8">
    <name type="scientific">Granulosicoccus antarcticus IMCC3135</name>
    <dbReference type="NCBI Taxonomy" id="1192854"/>
    <lineage>
        <taxon>Bacteria</taxon>
        <taxon>Pseudomonadati</taxon>
        <taxon>Pseudomonadota</taxon>
        <taxon>Gammaproteobacteria</taxon>
        <taxon>Chromatiales</taxon>
        <taxon>Granulosicoccaceae</taxon>
        <taxon>Granulosicoccus</taxon>
    </lineage>
</organism>
<feature type="transmembrane region" description="Helical" evidence="6">
    <location>
        <begin position="38"/>
        <end position="63"/>
    </location>
</feature>
<keyword evidence="3 6" id="KW-0812">Transmembrane</keyword>